<name>A0A0F3ND49_9RICK</name>
<sequence length="38" mass="4484">MDLNFYLTDLHCQFCVLYVYHLMINNITSTALDIAFVK</sequence>
<dbReference type="AlphaFoldDB" id="A0A0F3ND49"/>
<evidence type="ECO:0000313" key="1">
    <source>
        <dbReference type="EMBL" id="KJV65965.1"/>
    </source>
</evidence>
<dbReference type="EMBL" id="LANU01000001">
    <property type="protein sequence ID" value="KJV65965.1"/>
    <property type="molecule type" value="Genomic_DNA"/>
</dbReference>
<gene>
    <name evidence="1" type="ORF">EMUCRT_0150</name>
</gene>
<protein>
    <submittedName>
        <fullName evidence="1">Uncharacterized protein</fullName>
    </submittedName>
</protein>
<accession>A0A0F3ND49</accession>
<dbReference type="Proteomes" id="UP000033546">
    <property type="component" value="Unassembled WGS sequence"/>
</dbReference>
<evidence type="ECO:0000313" key="2">
    <source>
        <dbReference type="Proteomes" id="UP000033546"/>
    </source>
</evidence>
<comment type="caution">
    <text evidence="1">The sequence shown here is derived from an EMBL/GenBank/DDBJ whole genome shotgun (WGS) entry which is preliminary data.</text>
</comment>
<reference evidence="1 2" key="1">
    <citation type="submission" date="2015-02" db="EMBL/GenBank/DDBJ databases">
        <title>Genome Sequencing of Rickettsiales.</title>
        <authorList>
            <person name="Daugherty S.C."/>
            <person name="Su Q."/>
            <person name="Abolude K."/>
            <person name="Beier-Sexton M."/>
            <person name="Carlyon J.A."/>
            <person name="Carter R."/>
            <person name="Day N.P."/>
            <person name="Dumler S.J."/>
            <person name="Dyachenko V."/>
            <person name="Godinez A."/>
            <person name="Kurtti T.J."/>
            <person name="Lichay M."/>
            <person name="Mullins K.E."/>
            <person name="Ott S."/>
            <person name="Pappas-Brown V."/>
            <person name="Paris D.H."/>
            <person name="Patel P."/>
            <person name="Richards A.L."/>
            <person name="Sadzewicz L."/>
            <person name="Sears K."/>
            <person name="Seidman D."/>
            <person name="Sengamalay N."/>
            <person name="Stenos J."/>
            <person name="Tallon L.J."/>
            <person name="Vincent G."/>
            <person name="Fraser C.M."/>
            <person name="Munderloh U."/>
            <person name="Dunning-Hotopp J.C."/>
        </authorList>
    </citation>
    <scope>NUCLEOTIDE SEQUENCE [LARGE SCALE GENOMIC DNA]</scope>
    <source>
        <strain evidence="1 2">EmCRT</strain>
    </source>
</reference>
<dbReference type="PATRIC" id="fig|1359167.3.peg.145"/>
<proteinExistence type="predicted"/>
<organism evidence="1 2">
    <name type="scientific">Ehrlichia cf. muris str. EmCRT</name>
    <dbReference type="NCBI Taxonomy" id="1359167"/>
    <lineage>
        <taxon>Bacteria</taxon>
        <taxon>Pseudomonadati</taxon>
        <taxon>Pseudomonadota</taxon>
        <taxon>Alphaproteobacteria</taxon>
        <taxon>Rickettsiales</taxon>
        <taxon>Anaplasmataceae</taxon>
        <taxon>Ehrlichia</taxon>
    </lineage>
</organism>